<evidence type="ECO:0000313" key="7">
    <source>
        <dbReference type="EMBL" id="TKC89313.1"/>
    </source>
</evidence>
<dbReference type="SUPFAM" id="SSF56281">
    <property type="entry name" value="Metallo-hydrolase/oxidoreductase"/>
    <property type="match status" value="1"/>
</dbReference>
<organism evidence="7 8">
    <name type="scientific">Trinickia terrae</name>
    <dbReference type="NCBI Taxonomy" id="2571161"/>
    <lineage>
        <taxon>Bacteria</taxon>
        <taxon>Pseudomonadati</taxon>
        <taxon>Pseudomonadota</taxon>
        <taxon>Betaproteobacteria</taxon>
        <taxon>Burkholderiales</taxon>
        <taxon>Burkholderiaceae</taxon>
        <taxon>Trinickia</taxon>
    </lineage>
</organism>
<dbReference type="Proteomes" id="UP000305539">
    <property type="component" value="Unassembled WGS sequence"/>
</dbReference>
<dbReference type="CDD" id="cd07737">
    <property type="entry name" value="YcbL-like_MBL-fold"/>
    <property type="match status" value="1"/>
</dbReference>
<keyword evidence="3 7" id="KW-0378">Hydrolase</keyword>
<dbReference type="Gene3D" id="3.60.15.10">
    <property type="entry name" value="Ribonuclease Z/Hydroxyacylglutathione hydrolase-like"/>
    <property type="match status" value="1"/>
</dbReference>
<protein>
    <submittedName>
        <fullName evidence="7">MBL fold metallo-hydrolase</fullName>
    </submittedName>
</protein>
<gene>
    <name evidence="7" type="ORF">FAZ69_10175</name>
</gene>
<evidence type="ECO:0000256" key="5">
    <source>
        <dbReference type="SAM" id="MobiDB-lite"/>
    </source>
</evidence>
<evidence type="ECO:0000256" key="2">
    <source>
        <dbReference type="ARBA" id="ARBA00022723"/>
    </source>
</evidence>
<name>A0A4U1I7C6_9BURK</name>
<reference evidence="7 8" key="1">
    <citation type="submission" date="2019-04" db="EMBL/GenBank/DDBJ databases">
        <title>Trinickia sp. 7GSK02, isolated from subtropical forest soil.</title>
        <authorList>
            <person name="Gao Z.-H."/>
            <person name="Qiu L.-H."/>
        </authorList>
    </citation>
    <scope>NUCLEOTIDE SEQUENCE [LARGE SCALE GENOMIC DNA]</scope>
    <source>
        <strain evidence="7 8">7GSK02</strain>
    </source>
</reference>
<dbReference type="PANTHER" id="PTHR46233">
    <property type="entry name" value="HYDROXYACYLGLUTATHIONE HYDROLASE GLOC"/>
    <property type="match status" value="1"/>
</dbReference>
<dbReference type="Pfam" id="PF00753">
    <property type="entry name" value="Lactamase_B"/>
    <property type="match status" value="1"/>
</dbReference>
<keyword evidence="8" id="KW-1185">Reference proteome</keyword>
<feature type="region of interest" description="Disordered" evidence="5">
    <location>
        <begin position="194"/>
        <end position="214"/>
    </location>
</feature>
<dbReference type="GO" id="GO:0016787">
    <property type="term" value="F:hydrolase activity"/>
    <property type="evidence" value="ECO:0007669"/>
    <property type="project" value="UniProtKB-KW"/>
</dbReference>
<keyword evidence="2" id="KW-0479">Metal-binding</keyword>
<dbReference type="EMBL" id="SWJE01000005">
    <property type="protein sequence ID" value="TKC89313.1"/>
    <property type="molecule type" value="Genomic_DNA"/>
</dbReference>
<comment type="caution">
    <text evidence="7">The sequence shown here is derived from an EMBL/GenBank/DDBJ whole genome shotgun (WGS) entry which is preliminary data.</text>
</comment>
<keyword evidence="4" id="KW-0862">Zinc</keyword>
<evidence type="ECO:0000259" key="6">
    <source>
        <dbReference type="SMART" id="SM00849"/>
    </source>
</evidence>
<dbReference type="AlphaFoldDB" id="A0A4U1I7C6"/>
<dbReference type="GO" id="GO:0046872">
    <property type="term" value="F:metal ion binding"/>
    <property type="evidence" value="ECO:0007669"/>
    <property type="project" value="UniProtKB-KW"/>
</dbReference>
<dbReference type="RefSeq" id="WP_136893952.1">
    <property type="nucleotide sequence ID" value="NZ_SWJE01000005.1"/>
</dbReference>
<evidence type="ECO:0000256" key="1">
    <source>
        <dbReference type="ARBA" id="ARBA00001947"/>
    </source>
</evidence>
<feature type="domain" description="Metallo-beta-lactamase" evidence="6">
    <location>
        <begin position="12"/>
        <end position="192"/>
    </location>
</feature>
<evidence type="ECO:0000313" key="8">
    <source>
        <dbReference type="Proteomes" id="UP000305539"/>
    </source>
</evidence>
<comment type="cofactor">
    <cofactor evidence="1">
        <name>Zn(2+)</name>
        <dbReference type="ChEBI" id="CHEBI:29105"/>
    </cofactor>
</comment>
<evidence type="ECO:0000256" key="4">
    <source>
        <dbReference type="ARBA" id="ARBA00022833"/>
    </source>
</evidence>
<dbReference type="SMART" id="SM00849">
    <property type="entry name" value="Lactamase_B"/>
    <property type="match status" value="1"/>
</dbReference>
<evidence type="ECO:0000256" key="3">
    <source>
        <dbReference type="ARBA" id="ARBA00022801"/>
    </source>
</evidence>
<accession>A0A4U1I7C6</accession>
<dbReference type="InterPro" id="IPR051453">
    <property type="entry name" value="MBL_Glyoxalase_II"/>
</dbReference>
<sequence>MKVSIIPVTPFQQNSSLLVCEATGRAAVVDPGGDLERIQAAVAKLGVSVEKVLLTHGHIDHCAGAKTLAAHYGVPIEGPHQDERFWLDQLPQQSQRFGFPAAEAFEPDRWLADGDTVQFGEETLDVYHCPGHTPGHVVFVSGTHRLALVGDVLFAGSIGRTDFPRGNHADLIASIRGKLWPLGDDITFVPGHGPASTFGEERRTNPYVADGAAA</sequence>
<proteinExistence type="predicted"/>
<dbReference type="InterPro" id="IPR001279">
    <property type="entry name" value="Metallo-B-lactamas"/>
</dbReference>
<dbReference type="OrthoDB" id="9802991at2"/>
<dbReference type="InterPro" id="IPR036866">
    <property type="entry name" value="RibonucZ/Hydroxyglut_hydro"/>
</dbReference>
<dbReference type="PANTHER" id="PTHR46233:SF3">
    <property type="entry name" value="HYDROXYACYLGLUTATHIONE HYDROLASE GLOC"/>
    <property type="match status" value="1"/>
</dbReference>